<dbReference type="SUPFAM" id="SSF58104">
    <property type="entry name" value="Methyl-accepting chemotaxis protein (MCP) signaling domain"/>
    <property type="match status" value="1"/>
</dbReference>
<dbReference type="RefSeq" id="WP_348518560.1">
    <property type="nucleotide sequence ID" value="NZ_CP155620.1"/>
</dbReference>
<dbReference type="Gene3D" id="1.10.287.950">
    <property type="entry name" value="Methyl-accepting chemotaxis protein"/>
    <property type="match status" value="1"/>
</dbReference>
<dbReference type="Pfam" id="PF00015">
    <property type="entry name" value="MCPsignal"/>
    <property type="match status" value="1"/>
</dbReference>
<evidence type="ECO:0000256" key="3">
    <source>
        <dbReference type="SAM" id="Coils"/>
    </source>
</evidence>
<evidence type="ECO:0000313" key="6">
    <source>
        <dbReference type="EMBL" id="XBJ29208.1"/>
    </source>
</evidence>
<reference evidence="6" key="1">
    <citation type="submission" date="2024-05" db="EMBL/GenBank/DDBJ databases">
        <title>Campylobacter coli isolated from environmental waters in Slovenia.</title>
        <authorList>
            <person name="Zautner A.E."/>
            <person name="Bunk B."/>
            <person name="Riedel T."/>
            <person name="Sproeer C."/>
        </authorList>
    </citation>
    <scope>NUCLEOTIDE SEQUENCE</scope>
    <source>
        <strain evidence="6">CCS1377</strain>
    </source>
</reference>
<organism evidence="6">
    <name type="scientific">Campylobacter sp. CCS1377</name>
    <dbReference type="NCBI Taxonomy" id="3158229"/>
    <lineage>
        <taxon>Bacteria</taxon>
        <taxon>Pseudomonadati</taxon>
        <taxon>Campylobacterota</taxon>
        <taxon>Epsilonproteobacteria</taxon>
        <taxon>Campylobacterales</taxon>
        <taxon>Campylobacteraceae</taxon>
        <taxon>Campylobacter</taxon>
    </lineage>
</organism>
<evidence type="ECO:0000256" key="2">
    <source>
        <dbReference type="PROSITE-ProRule" id="PRU00284"/>
    </source>
</evidence>
<keyword evidence="4" id="KW-0812">Transmembrane</keyword>
<sequence>MFFKSLNIGSKLVLSVVAVVFIGIIAFVMIVTSQVASNMEREAKSVISVASKRYVNYISAAFNETVVLTQGVGNTLNKLLEEEDSLDLRTVETIMKNTFDSTAEYSTYTFLYLTDPSVLSGTESMDKKYKSPSGSFGIMFADEATGAYSGIVSVQFNDNFKNYKVVKEIEEKAKHNDHSTVYFGAPVKMNFNGKEFLGINVGFPVFTKHGKYVGIFGYTIDLTKISEVFLDKKLDLYEGDLRVLLTDEAIVAIHKDSSYILKNMGELNNTPSIKPVLEAIKGQKDEIFDNYTTIAGVPGYASVASFATYGNSSKWSVLVTAPKESVLAPLYKLQQLILLAAVVFLIIVGVVVYYFVKVIVGNRLPIVLHSLQTFFRFLNHEKVEVKPIKIRANDELGSMGQMINENIQRTQSGFEKDNQAVKESVDTVRIVERGDLTARITAEPSNPQLMELKKVLNEMLSVFEHKIGSDTNEIHRVFESYKALDFSTEVKNAKGNVEVTTNILGSEIRKMLQASLNFANLLSVESEKLQKAVETLNQSSSSQAASLEETAAALEEITSSMQNVSQKTSDVITQSEEIKNVTSIIGDIADQINLLALNAAIEAARAGEHGRGFAVVADEVRKLAERTQKSLSEIEASANLLVQSINDMAESIKEQTIGITQINDAVAHIENVTQENVKIANDSSIISNSVSTIANNILEDAKTKKI</sequence>
<keyword evidence="3" id="KW-0175">Coiled coil</keyword>
<feature type="transmembrane region" description="Helical" evidence="4">
    <location>
        <begin position="12"/>
        <end position="31"/>
    </location>
</feature>
<dbReference type="PANTHER" id="PTHR32089">
    <property type="entry name" value="METHYL-ACCEPTING CHEMOTAXIS PROTEIN MCPB"/>
    <property type="match status" value="1"/>
</dbReference>
<name>A0AAU7E8K8_9BACT</name>
<keyword evidence="4" id="KW-1133">Transmembrane helix</keyword>
<dbReference type="EMBL" id="CP155620">
    <property type="protein sequence ID" value="XBJ29208.1"/>
    <property type="molecule type" value="Genomic_DNA"/>
</dbReference>
<keyword evidence="4" id="KW-0472">Membrane</keyword>
<evidence type="ECO:0000259" key="5">
    <source>
        <dbReference type="PROSITE" id="PS50111"/>
    </source>
</evidence>
<evidence type="ECO:0000256" key="1">
    <source>
        <dbReference type="ARBA" id="ARBA00023224"/>
    </source>
</evidence>
<dbReference type="PANTHER" id="PTHR32089:SF112">
    <property type="entry name" value="LYSOZYME-LIKE PROTEIN-RELATED"/>
    <property type="match status" value="1"/>
</dbReference>
<feature type="coiled-coil region" evidence="3">
    <location>
        <begin position="537"/>
        <end position="567"/>
    </location>
</feature>
<dbReference type="GO" id="GO:0007165">
    <property type="term" value="P:signal transduction"/>
    <property type="evidence" value="ECO:0007669"/>
    <property type="project" value="UniProtKB-KW"/>
</dbReference>
<keyword evidence="1 2" id="KW-0807">Transducer</keyword>
<dbReference type="AlphaFoldDB" id="A0AAU7E8K8"/>
<dbReference type="GO" id="GO:0016020">
    <property type="term" value="C:membrane"/>
    <property type="evidence" value="ECO:0007669"/>
    <property type="project" value="InterPro"/>
</dbReference>
<accession>A0AAU7E8K8</accession>
<protein>
    <submittedName>
        <fullName evidence="6">Methyl-accepting chemotaxis protein</fullName>
    </submittedName>
</protein>
<proteinExistence type="predicted"/>
<gene>
    <name evidence="6" type="ORF">AAH949_09045</name>
</gene>
<dbReference type="Gene3D" id="3.30.450.20">
    <property type="entry name" value="PAS domain"/>
    <property type="match status" value="1"/>
</dbReference>
<evidence type="ECO:0000256" key="4">
    <source>
        <dbReference type="SAM" id="Phobius"/>
    </source>
</evidence>
<dbReference type="PROSITE" id="PS50111">
    <property type="entry name" value="CHEMOTAXIS_TRANSDUC_2"/>
    <property type="match status" value="1"/>
</dbReference>
<dbReference type="InterPro" id="IPR004089">
    <property type="entry name" value="MCPsignal_dom"/>
</dbReference>
<dbReference type="Pfam" id="PF22673">
    <property type="entry name" value="MCP-like_PDC_1"/>
    <property type="match status" value="1"/>
</dbReference>
<feature type="domain" description="Methyl-accepting transducer" evidence="5">
    <location>
        <begin position="482"/>
        <end position="706"/>
    </location>
</feature>
<feature type="transmembrane region" description="Helical" evidence="4">
    <location>
        <begin position="336"/>
        <end position="356"/>
    </location>
</feature>
<dbReference type="SMART" id="SM00283">
    <property type="entry name" value="MA"/>
    <property type="match status" value="1"/>
</dbReference>